<sequence length="60" mass="5951">MSNVATFWPVDVSHNLAIRAAAWSTGGSSVTAQRPSGLSSADSIEPSSAAIGSAPGPRPA</sequence>
<keyword evidence="3" id="KW-1185">Reference proteome</keyword>
<organism evidence="2 3">
    <name type="scientific">Nonomuraea guangzhouensis</name>
    <dbReference type="NCBI Taxonomy" id="1291555"/>
    <lineage>
        <taxon>Bacteria</taxon>
        <taxon>Bacillati</taxon>
        <taxon>Actinomycetota</taxon>
        <taxon>Actinomycetes</taxon>
        <taxon>Streptosporangiales</taxon>
        <taxon>Streptosporangiaceae</taxon>
        <taxon>Nonomuraea</taxon>
    </lineage>
</organism>
<dbReference type="RefSeq" id="WP_219537603.1">
    <property type="nucleotide sequence ID" value="NZ_JAHKRM010000039.1"/>
</dbReference>
<evidence type="ECO:0000313" key="3">
    <source>
        <dbReference type="Proteomes" id="UP001597097"/>
    </source>
</evidence>
<name>A0ABW4GUF2_9ACTN</name>
<feature type="region of interest" description="Disordered" evidence="1">
    <location>
        <begin position="24"/>
        <end position="60"/>
    </location>
</feature>
<evidence type="ECO:0000256" key="1">
    <source>
        <dbReference type="SAM" id="MobiDB-lite"/>
    </source>
</evidence>
<protein>
    <submittedName>
        <fullName evidence="2">Uncharacterized protein</fullName>
    </submittedName>
</protein>
<proteinExistence type="predicted"/>
<evidence type="ECO:0000313" key="2">
    <source>
        <dbReference type="EMBL" id="MFD1545959.1"/>
    </source>
</evidence>
<gene>
    <name evidence="2" type="ORF">ACFSJ0_53585</name>
</gene>
<dbReference type="EMBL" id="JBHUCM010000053">
    <property type="protein sequence ID" value="MFD1545959.1"/>
    <property type="molecule type" value="Genomic_DNA"/>
</dbReference>
<accession>A0ABW4GUF2</accession>
<reference evidence="3" key="1">
    <citation type="journal article" date="2019" name="Int. J. Syst. Evol. Microbiol.">
        <title>The Global Catalogue of Microorganisms (GCM) 10K type strain sequencing project: providing services to taxonomists for standard genome sequencing and annotation.</title>
        <authorList>
            <consortium name="The Broad Institute Genomics Platform"/>
            <consortium name="The Broad Institute Genome Sequencing Center for Infectious Disease"/>
            <person name="Wu L."/>
            <person name="Ma J."/>
        </authorList>
    </citation>
    <scope>NUCLEOTIDE SEQUENCE [LARGE SCALE GENOMIC DNA]</scope>
    <source>
        <strain evidence="3">CGMCC 1.15399</strain>
    </source>
</reference>
<comment type="caution">
    <text evidence="2">The sequence shown here is derived from an EMBL/GenBank/DDBJ whole genome shotgun (WGS) entry which is preliminary data.</text>
</comment>
<dbReference type="Proteomes" id="UP001597097">
    <property type="component" value="Unassembled WGS sequence"/>
</dbReference>
<feature type="compositionally biased region" description="Polar residues" evidence="1">
    <location>
        <begin position="25"/>
        <end position="46"/>
    </location>
</feature>